<accession>A0A087AZL3</accession>
<protein>
    <submittedName>
        <fullName evidence="2">Transposase</fullName>
    </submittedName>
</protein>
<evidence type="ECO:0000313" key="3">
    <source>
        <dbReference type="Proteomes" id="UP000029067"/>
    </source>
</evidence>
<evidence type="ECO:0000313" key="2">
    <source>
        <dbReference type="EMBL" id="KFI64213.1"/>
    </source>
</evidence>
<keyword evidence="3" id="KW-1185">Reference proteome</keyword>
<dbReference type="PROSITE" id="PS50531">
    <property type="entry name" value="HTH_IS21"/>
    <property type="match status" value="1"/>
</dbReference>
<reference evidence="2 3" key="1">
    <citation type="submission" date="2014-03" db="EMBL/GenBank/DDBJ databases">
        <title>Genomics of Bifidobacteria.</title>
        <authorList>
            <person name="Ventura M."/>
            <person name="Milani C."/>
            <person name="Lugli G.A."/>
        </authorList>
    </citation>
    <scope>NUCLEOTIDE SEQUENCE [LARGE SCALE GENOMIC DNA]</scope>
    <source>
        <strain evidence="2 3">LMG 10738</strain>
    </source>
</reference>
<evidence type="ECO:0000259" key="1">
    <source>
        <dbReference type="PROSITE" id="PS50531"/>
    </source>
</evidence>
<dbReference type="Gene3D" id="1.10.10.60">
    <property type="entry name" value="Homeodomain-like"/>
    <property type="match status" value="1"/>
</dbReference>
<dbReference type="AlphaFoldDB" id="A0A087AZL3"/>
<organism evidence="2 3">
    <name type="scientific">Bifidobacterium cuniculi</name>
    <dbReference type="NCBI Taxonomy" id="1688"/>
    <lineage>
        <taxon>Bacteria</taxon>
        <taxon>Bacillati</taxon>
        <taxon>Actinomycetota</taxon>
        <taxon>Actinomycetes</taxon>
        <taxon>Bifidobacteriales</taxon>
        <taxon>Bifidobacteriaceae</taxon>
        <taxon>Bifidobacterium</taxon>
    </lineage>
</organism>
<proteinExistence type="predicted"/>
<comment type="caution">
    <text evidence="2">The sequence shown here is derived from an EMBL/GenBank/DDBJ whole genome shotgun (WGS) entry which is preliminary data.</text>
</comment>
<feature type="domain" description="HTH IS21-type" evidence="1">
    <location>
        <begin position="5"/>
        <end position="68"/>
    </location>
</feature>
<dbReference type="STRING" id="1688.BCUN_2077"/>
<dbReference type="Proteomes" id="UP000029067">
    <property type="component" value="Unassembled WGS sequence"/>
</dbReference>
<dbReference type="InterPro" id="IPR017894">
    <property type="entry name" value="HTH_IS21_transposase_type"/>
</dbReference>
<dbReference type="eggNOG" id="COG4584">
    <property type="taxonomic scope" value="Bacteria"/>
</dbReference>
<dbReference type="EMBL" id="JGYV01000005">
    <property type="protein sequence ID" value="KFI64213.1"/>
    <property type="molecule type" value="Genomic_DNA"/>
</dbReference>
<name>A0A087AZL3_9BIFI</name>
<gene>
    <name evidence="2" type="ORF">BCUN_2077</name>
</gene>
<sequence length="73" mass="8154">MTGMPTIDSIRRKRRDGATITAIARDLEISEPTVRKYLRADGLSPRPPVRASRPSILDPYMPLIRAVAVRRPG</sequence>